<evidence type="ECO:0000313" key="3">
    <source>
        <dbReference type="Proteomes" id="UP001056937"/>
    </source>
</evidence>
<accession>A0ABY4XA22</accession>
<evidence type="ECO:0000256" key="1">
    <source>
        <dbReference type="SAM" id="MobiDB-lite"/>
    </source>
</evidence>
<name>A0ABY4XA22_9SPHN</name>
<keyword evidence="3" id="KW-1185">Reference proteome</keyword>
<sequence length="112" mass="11115">MIAAIAAADAPGLAGMVDADGRGRRPRPTPARPTGQVMHDAASAAPGATSRESAEIRALLAAILLRGEAALPGPARPVDRAATLGALAASTRRALIAQARLGPAAVRLLAGL</sequence>
<dbReference type="Proteomes" id="UP001056937">
    <property type="component" value="Chromosome 1"/>
</dbReference>
<evidence type="ECO:0000313" key="2">
    <source>
        <dbReference type="EMBL" id="USI73710.1"/>
    </source>
</evidence>
<proteinExistence type="predicted"/>
<gene>
    <name evidence="2" type="ORF">LHA26_04360</name>
</gene>
<dbReference type="EMBL" id="CP084930">
    <property type="protein sequence ID" value="USI73710.1"/>
    <property type="molecule type" value="Genomic_DNA"/>
</dbReference>
<reference evidence="2" key="1">
    <citation type="journal article" date="2022" name="Toxins">
        <title>Genomic Analysis of Sphingopyxis sp. USTB-05 for Biodegrading Cyanobacterial Hepatotoxins.</title>
        <authorList>
            <person name="Liu C."/>
            <person name="Xu Q."/>
            <person name="Zhao Z."/>
            <person name="Zhang H."/>
            <person name="Liu X."/>
            <person name="Yin C."/>
            <person name="Liu Y."/>
            <person name="Yan H."/>
        </authorList>
    </citation>
    <scope>NUCLEOTIDE SEQUENCE</scope>
    <source>
        <strain evidence="2">NBD5</strain>
    </source>
</reference>
<feature type="region of interest" description="Disordered" evidence="1">
    <location>
        <begin position="14"/>
        <end position="50"/>
    </location>
</feature>
<protein>
    <submittedName>
        <fullName evidence="2">Uncharacterized protein</fullName>
    </submittedName>
</protein>
<organism evidence="2 3">
    <name type="scientific">Sphingomonas morindae</name>
    <dbReference type="NCBI Taxonomy" id="1541170"/>
    <lineage>
        <taxon>Bacteria</taxon>
        <taxon>Pseudomonadati</taxon>
        <taxon>Pseudomonadota</taxon>
        <taxon>Alphaproteobacteria</taxon>
        <taxon>Sphingomonadales</taxon>
        <taxon>Sphingomonadaceae</taxon>
        <taxon>Sphingomonas</taxon>
    </lineage>
</organism>
<dbReference type="RefSeq" id="WP_252167516.1">
    <property type="nucleotide sequence ID" value="NZ_CP084930.1"/>
</dbReference>